<dbReference type="Proteomes" id="UP000261540">
    <property type="component" value="Unplaced"/>
</dbReference>
<name>A0A3B3QQT3_9TELE</name>
<dbReference type="GO" id="GO:0005739">
    <property type="term" value="C:mitochondrion"/>
    <property type="evidence" value="ECO:0007669"/>
    <property type="project" value="UniProtKB-SubCell"/>
</dbReference>
<dbReference type="AlphaFoldDB" id="A0A3B3QQT3"/>
<dbReference type="GO" id="GO:0047496">
    <property type="term" value="P:vesicle transport along microtubule"/>
    <property type="evidence" value="ECO:0007669"/>
    <property type="project" value="TreeGrafter"/>
</dbReference>
<evidence type="ECO:0000256" key="4">
    <source>
        <dbReference type="SAM" id="MobiDB-lite"/>
    </source>
</evidence>
<dbReference type="GO" id="GO:0030425">
    <property type="term" value="C:dendrite"/>
    <property type="evidence" value="ECO:0007669"/>
    <property type="project" value="TreeGrafter"/>
</dbReference>
<dbReference type="InterPro" id="IPR051946">
    <property type="entry name" value="Intracell_Traff-Reg"/>
</dbReference>
<keyword evidence="7" id="KW-1185">Reference proteome</keyword>
<evidence type="ECO:0000313" key="6">
    <source>
        <dbReference type="Ensembl" id="ENSPKIP00000008214.1"/>
    </source>
</evidence>
<keyword evidence="3" id="KW-0496">Mitochondrion</keyword>
<dbReference type="Pfam" id="PF04849">
    <property type="entry name" value="HAP1_N"/>
    <property type="match status" value="1"/>
</dbReference>
<reference evidence="6" key="1">
    <citation type="submission" date="2025-08" db="UniProtKB">
        <authorList>
            <consortium name="Ensembl"/>
        </authorList>
    </citation>
    <scope>IDENTIFICATION</scope>
</reference>
<dbReference type="STRING" id="1676925.ENSPKIP00000008214"/>
<dbReference type="GO" id="GO:0006605">
    <property type="term" value="P:protein targeting"/>
    <property type="evidence" value="ECO:0007669"/>
    <property type="project" value="TreeGrafter"/>
</dbReference>
<dbReference type="Ensembl" id="ENSPKIT00000032287.1">
    <property type="protein sequence ID" value="ENSPKIP00000008214.1"/>
    <property type="gene ID" value="ENSPKIG00000023801.1"/>
</dbReference>
<dbReference type="GO" id="GO:0050811">
    <property type="term" value="F:GABA receptor binding"/>
    <property type="evidence" value="ECO:0007669"/>
    <property type="project" value="TreeGrafter"/>
</dbReference>
<dbReference type="GO" id="GO:0048311">
    <property type="term" value="P:mitochondrion distribution"/>
    <property type="evidence" value="ECO:0007669"/>
    <property type="project" value="TreeGrafter"/>
</dbReference>
<dbReference type="GeneTree" id="ENSGT00940000155697"/>
<dbReference type="GO" id="GO:0017022">
    <property type="term" value="F:myosin binding"/>
    <property type="evidence" value="ECO:0007669"/>
    <property type="project" value="TreeGrafter"/>
</dbReference>
<dbReference type="SMART" id="SM01424">
    <property type="entry name" value="HAP1_N"/>
    <property type="match status" value="1"/>
</dbReference>
<protein>
    <recommendedName>
        <fullName evidence="5">HAP1 N-terminal domain-containing protein</fullName>
    </recommendedName>
</protein>
<dbReference type="GO" id="GO:0022008">
    <property type="term" value="P:neurogenesis"/>
    <property type="evidence" value="ECO:0007669"/>
    <property type="project" value="TreeGrafter"/>
</dbReference>
<dbReference type="GO" id="GO:0098957">
    <property type="term" value="P:anterograde axonal transport of mitochondrion"/>
    <property type="evidence" value="ECO:0007669"/>
    <property type="project" value="TreeGrafter"/>
</dbReference>
<dbReference type="GO" id="GO:0031410">
    <property type="term" value="C:cytoplasmic vesicle"/>
    <property type="evidence" value="ECO:0007669"/>
    <property type="project" value="TreeGrafter"/>
</dbReference>
<reference evidence="6" key="2">
    <citation type="submission" date="2025-09" db="UniProtKB">
        <authorList>
            <consortium name="Ensembl"/>
        </authorList>
    </citation>
    <scope>IDENTIFICATION</scope>
</reference>
<dbReference type="GO" id="GO:1904115">
    <property type="term" value="C:axon cytoplasm"/>
    <property type="evidence" value="ECO:0007669"/>
    <property type="project" value="GOC"/>
</dbReference>
<accession>A0A3B3QQT3</accession>
<feature type="region of interest" description="Disordered" evidence="4">
    <location>
        <begin position="1"/>
        <end position="33"/>
    </location>
</feature>
<dbReference type="PANTHER" id="PTHR15751">
    <property type="entry name" value="TRAFFICKING KINESIN-BINDING PROTEIN"/>
    <property type="match status" value="1"/>
</dbReference>
<evidence type="ECO:0000256" key="2">
    <source>
        <dbReference type="ARBA" id="ARBA00023054"/>
    </source>
</evidence>
<evidence type="ECO:0000256" key="3">
    <source>
        <dbReference type="ARBA" id="ARBA00023128"/>
    </source>
</evidence>
<evidence type="ECO:0000259" key="5">
    <source>
        <dbReference type="SMART" id="SM01424"/>
    </source>
</evidence>
<evidence type="ECO:0000256" key="1">
    <source>
        <dbReference type="ARBA" id="ARBA00004173"/>
    </source>
</evidence>
<dbReference type="InterPro" id="IPR006933">
    <property type="entry name" value="HAP1_N"/>
</dbReference>
<comment type="subcellular location">
    <subcellularLocation>
        <location evidence="1">Mitochondrion</location>
    </subcellularLocation>
</comment>
<organism evidence="6 7">
    <name type="scientific">Paramormyrops kingsleyae</name>
    <dbReference type="NCBI Taxonomy" id="1676925"/>
    <lineage>
        <taxon>Eukaryota</taxon>
        <taxon>Metazoa</taxon>
        <taxon>Chordata</taxon>
        <taxon>Craniata</taxon>
        <taxon>Vertebrata</taxon>
        <taxon>Euteleostomi</taxon>
        <taxon>Actinopterygii</taxon>
        <taxon>Neopterygii</taxon>
        <taxon>Teleostei</taxon>
        <taxon>Osteoglossocephala</taxon>
        <taxon>Osteoglossomorpha</taxon>
        <taxon>Osteoglossiformes</taxon>
        <taxon>Mormyridae</taxon>
        <taxon>Paramormyrops</taxon>
    </lineage>
</organism>
<evidence type="ECO:0000313" key="7">
    <source>
        <dbReference type="Proteomes" id="UP000261540"/>
    </source>
</evidence>
<dbReference type="PANTHER" id="PTHR15751:SF11">
    <property type="entry name" value="TRAFFICKING KINESIN-BINDING PROTEIN 1"/>
    <property type="match status" value="1"/>
</dbReference>
<feature type="domain" description="HAP1 N-terminal" evidence="5">
    <location>
        <begin position="70"/>
        <end position="216"/>
    </location>
</feature>
<sequence length="216" mass="24554">TAAKLDVTDPPPSSEPRPLELAPADEEQYVSEPTASGVLPERVVYRDAGTITDVCNSTDLPEVEIISLLEEQLPHYRLRADTIYGYEHDDWLHTPLISADVSFDLTTEQIEETLKYFLLCADRVSQMTKTYSDIDAVTRLLEERERDLELAARIGQSLLKKNRNLIQHNEYLEEQVGRIQDEVFQLHHELSMKDELLRFYTSVADDSEGDSSGSTP</sequence>
<proteinExistence type="predicted"/>
<dbReference type="GO" id="GO:0008333">
    <property type="term" value="P:endosome to lysosome transport"/>
    <property type="evidence" value="ECO:0007669"/>
    <property type="project" value="TreeGrafter"/>
</dbReference>
<keyword evidence="2" id="KW-0175">Coiled coil</keyword>